<dbReference type="SUPFAM" id="SSF159774">
    <property type="entry name" value="YerB-like"/>
    <property type="match status" value="1"/>
</dbReference>
<evidence type="ECO:0000256" key="1">
    <source>
        <dbReference type="SAM" id="MobiDB-lite"/>
    </source>
</evidence>
<evidence type="ECO:0000313" key="4">
    <source>
        <dbReference type="EMBL" id="MFC5884246.1"/>
    </source>
</evidence>
<dbReference type="RefSeq" id="WP_313762422.1">
    <property type="nucleotide sequence ID" value="NZ_BAAAVH010000050.1"/>
</dbReference>
<gene>
    <name evidence="4" type="ORF">ACFP0N_04490</name>
</gene>
<evidence type="ECO:0000259" key="3">
    <source>
        <dbReference type="Pfam" id="PF17479"/>
    </source>
</evidence>
<dbReference type="EMBL" id="JBHSOD010000003">
    <property type="protein sequence ID" value="MFC5884246.1"/>
    <property type="molecule type" value="Genomic_DNA"/>
</dbReference>
<dbReference type="Pfam" id="PF11258">
    <property type="entry name" value="DUF3048"/>
    <property type="match status" value="1"/>
</dbReference>
<accession>A0ABW1ER23</accession>
<sequence>MRYFERARGRWRALSLRQRIAALVVGGAAVLLATVLAAVLTVGGGGSPGHPAAGPPAAPPAAGSASPTAPPPARAGVSPLTGLPGGAGRILAVKIDNAPAARPQTGVNSADVVYAIEVEGGLSRFLAVYDSDHLPQGDRIGPVRSARETDLPLLQQYGRVDFAYSGAQTAFLPVLARADLFNCSPQQDDSFFRGKWNVPPFNEYVVPSGILDHFPDAAAARDIGFRFGDAPAGGVPTGSFTARMPAASFTFTWSAAQGKYLVAVDGRPAMTTDAGQMGAPTIVVQKVAETTSPRGLVDSFGHLVPFAPTVGSGEAVVLRDGAAYRGSWSRPDPAGGTEFSYAGQPMAFHPGQVWIVLEPA</sequence>
<evidence type="ECO:0000313" key="5">
    <source>
        <dbReference type="Proteomes" id="UP001596067"/>
    </source>
</evidence>
<dbReference type="Proteomes" id="UP001596067">
    <property type="component" value="Unassembled WGS sequence"/>
</dbReference>
<reference evidence="5" key="1">
    <citation type="journal article" date="2019" name="Int. J. Syst. Evol. Microbiol.">
        <title>The Global Catalogue of Microorganisms (GCM) 10K type strain sequencing project: providing services to taxonomists for standard genome sequencing and annotation.</title>
        <authorList>
            <consortium name="The Broad Institute Genomics Platform"/>
            <consortium name="The Broad Institute Genome Sequencing Center for Infectious Disease"/>
            <person name="Wu L."/>
            <person name="Ma J."/>
        </authorList>
    </citation>
    <scope>NUCLEOTIDE SEQUENCE [LARGE SCALE GENOMIC DNA]</scope>
    <source>
        <strain evidence="5">CGMCC 4.1469</strain>
    </source>
</reference>
<feature type="domain" description="DUF3048" evidence="2">
    <location>
        <begin position="80"/>
        <end position="214"/>
    </location>
</feature>
<evidence type="ECO:0000259" key="2">
    <source>
        <dbReference type="Pfam" id="PF11258"/>
    </source>
</evidence>
<feature type="domain" description="DUF3048" evidence="3">
    <location>
        <begin position="244"/>
        <end position="355"/>
    </location>
</feature>
<dbReference type="Gene3D" id="3.50.90.10">
    <property type="entry name" value="YerB-like"/>
    <property type="match status" value="1"/>
</dbReference>
<comment type="caution">
    <text evidence="4">The sequence shown here is derived from an EMBL/GenBank/DDBJ whole genome shotgun (WGS) entry which is preliminary data.</text>
</comment>
<feature type="region of interest" description="Disordered" evidence="1">
    <location>
        <begin position="47"/>
        <end position="79"/>
    </location>
</feature>
<keyword evidence="5" id="KW-1185">Reference proteome</keyword>
<name>A0ABW1ER23_9ACTN</name>
<proteinExistence type="predicted"/>
<dbReference type="InterPro" id="IPR021416">
    <property type="entry name" value="DUF3048_N"/>
</dbReference>
<organism evidence="4 5">
    <name type="scientific">Kitasatospora aburaviensis</name>
    <dbReference type="NCBI Taxonomy" id="67265"/>
    <lineage>
        <taxon>Bacteria</taxon>
        <taxon>Bacillati</taxon>
        <taxon>Actinomycetota</taxon>
        <taxon>Actinomycetes</taxon>
        <taxon>Kitasatosporales</taxon>
        <taxon>Streptomycetaceae</taxon>
        <taxon>Kitasatospora</taxon>
    </lineage>
</organism>
<dbReference type="Pfam" id="PF17479">
    <property type="entry name" value="DUF3048_C"/>
    <property type="match status" value="1"/>
</dbReference>
<dbReference type="InterPro" id="IPR023158">
    <property type="entry name" value="YerB-like_sf"/>
</dbReference>
<protein>
    <submittedName>
        <fullName evidence="4">DUF3048 domain-containing protein</fullName>
    </submittedName>
</protein>
<dbReference type="InterPro" id="IPR035328">
    <property type="entry name" value="DUF3048_C"/>
</dbReference>